<dbReference type="EMBL" id="MHKI01000006">
    <property type="protein sequence ID" value="OGY87715.1"/>
    <property type="molecule type" value="Genomic_DNA"/>
</dbReference>
<protein>
    <recommendedName>
        <fullName evidence="12">Prepilin peptidase</fullName>
    </recommendedName>
</protein>
<keyword evidence="4 7" id="KW-0812">Transmembrane</keyword>
<dbReference type="Pfam" id="PF01478">
    <property type="entry name" value="Peptidase_A24"/>
    <property type="match status" value="1"/>
</dbReference>
<proteinExistence type="inferred from homology"/>
<evidence type="ECO:0000256" key="2">
    <source>
        <dbReference type="ARBA" id="ARBA00005801"/>
    </source>
</evidence>
<evidence type="ECO:0008006" key="12">
    <source>
        <dbReference type="Google" id="ProtNLM"/>
    </source>
</evidence>
<dbReference type="AlphaFoldDB" id="A0A1G2BF89"/>
<feature type="transmembrane region" description="Helical" evidence="7">
    <location>
        <begin position="204"/>
        <end position="221"/>
    </location>
</feature>
<evidence type="ECO:0000256" key="4">
    <source>
        <dbReference type="ARBA" id="ARBA00022692"/>
    </source>
</evidence>
<dbReference type="GO" id="GO:0004190">
    <property type="term" value="F:aspartic-type endopeptidase activity"/>
    <property type="evidence" value="ECO:0007669"/>
    <property type="project" value="InterPro"/>
</dbReference>
<keyword evidence="5 7" id="KW-1133">Transmembrane helix</keyword>
<accession>A0A1G2BF89</accession>
<feature type="transmembrane region" description="Helical" evidence="7">
    <location>
        <begin position="233"/>
        <end position="252"/>
    </location>
</feature>
<feature type="domain" description="Prepilin peptidase A24 N-terminal" evidence="9">
    <location>
        <begin position="13"/>
        <end position="101"/>
    </location>
</feature>
<dbReference type="Pfam" id="PF06750">
    <property type="entry name" value="A24_N_bact"/>
    <property type="match status" value="1"/>
</dbReference>
<feature type="transmembrane region" description="Helical" evidence="7">
    <location>
        <begin position="130"/>
        <end position="149"/>
    </location>
</feature>
<evidence type="ECO:0000256" key="3">
    <source>
        <dbReference type="ARBA" id="ARBA00022475"/>
    </source>
</evidence>
<evidence type="ECO:0000313" key="11">
    <source>
        <dbReference type="Proteomes" id="UP000176420"/>
    </source>
</evidence>
<dbReference type="PANTHER" id="PTHR30487:SF0">
    <property type="entry name" value="PREPILIN LEADER PEPTIDASE_N-METHYLTRANSFERASE-RELATED"/>
    <property type="match status" value="1"/>
</dbReference>
<dbReference type="GO" id="GO:0005886">
    <property type="term" value="C:plasma membrane"/>
    <property type="evidence" value="ECO:0007669"/>
    <property type="project" value="UniProtKB-SubCell"/>
</dbReference>
<keyword evidence="6 7" id="KW-0472">Membrane</keyword>
<feature type="domain" description="Prepilin type IV endopeptidase peptidase" evidence="8">
    <location>
        <begin position="113"/>
        <end position="217"/>
    </location>
</feature>
<evidence type="ECO:0000256" key="1">
    <source>
        <dbReference type="ARBA" id="ARBA00004651"/>
    </source>
</evidence>
<comment type="caution">
    <text evidence="10">The sequence shown here is derived from an EMBL/GenBank/DDBJ whole genome shotgun (WGS) entry which is preliminary data.</text>
</comment>
<dbReference type="PANTHER" id="PTHR30487">
    <property type="entry name" value="TYPE 4 PREPILIN-LIKE PROTEINS LEADER PEPTIDE-PROCESSING ENZYME"/>
    <property type="match status" value="1"/>
</dbReference>
<reference evidence="10 11" key="1">
    <citation type="journal article" date="2016" name="Nat. Commun.">
        <title>Thousands of microbial genomes shed light on interconnected biogeochemical processes in an aquifer system.</title>
        <authorList>
            <person name="Anantharaman K."/>
            <person name="Brown C.T."/>
            <person name="Hug L.A."/>
            <person name="Sharon I."/>
            <person name="Castelle C.J."/>
            <person name="Probst A.J."/>
            <person name="Thomas B.C."/>
            <person name="Singh A."/>
            <person name="Wilkins M.J."/>
            <person name="Karaoz U."/>
            <person name="Brodie E.L."/>
            <person name="Williams K.H."/>
            <person name="Hubbard S.S."/>
            <person name="Banfield J.F."/>
        </authorList>
    </citation>
    <scope>NUCLEOTIDE SEQUENCE [LARGE SCALE GENOMIC DNA]</scope>
</reference>
<evidence type="ECO:0000313" key="10">
    <source>
        <dbReference type="EMBL" id="OGY87715.1"/>
    </source>
</evidence>
<dbReference type="Gene3D" id="1.20.120.1220">
    <property type="match status" value="1"/>
</dbReference>
<comment type="similarity">
    <text evidence="2">Belongs to the peptidase A24 family.</text>
</comment>
<dbReference type="InterPro" id="IPR010627">
    <property type="entry name" value="Prepilin_pept_A24_N"/>
</dbReference>
<sequence length="260" mass="29112">MLFSFVYLAFFVLFGLVIGSFLNAAEYRLFQGESLLKNKNKTLAKSHCPHCQTVLKPQELVPVFSFLFLKGRCRTCHQQISWQYPAVELGSAVLFLWSALVFVQVDQAIFVAIISAFLLFIFLYDLKHQLVLDVVTVPAIILAGLGSIFVFQLSFLNLILGALLGGGFFLAQYLISRGRWIGGGDIRLGILMGVLLGWERTLLALMLAYILGALIALILLIQKKAHANSRLAFGTFLTLSTFFSLLYGTQLIDWYLKFLL</sequence>
<dbReference type="Proteomes" id="UP000176420">
    <property type="component" value="Unassembled WGS sequence"/>
</dbReference>
<gene>
    <name evidence="10" type="ORF">A2319_04690</name>
</gene>
<evidence type="ECO:0000256" key="6">
    <source>
        <dbReference type="ARBA" id="ARBA00023136"/>
    </source>
</evidence>
<evidence type="ECO:0000259" key="8">
    <source>
        <dbReference type="Pfam" id="PF01478"/>
    </source>
</evidence>
<name>A0A1G2BF89_9BACT</name>
<keyword evidence="3" id="KW-1003">Cell membrane</keyword>
<evidence type="ECO:0000256" key="5">
    <source>
        <dbReference type="ARBA" id="ARBA00022989"/>
    </source>
</evidence>
<feature type="transmembrane region" description="Helical" evidence="7">
    <location>
        <begin position="155"/>
        <end position="175"/>
    </location>
</feature>
<dbReference type="InterPro" id="IPR000045">
    <property type="entry name" value="Prepilin_IV_endopep_pep"/>
</dbReference>
<organism evidence="10 11">
    <name type="scientific">Candidatus Kerfeldbacteria bacterium RIFOXYB2_FULL_38_14</name>
    <dbReference type="NCBI Taxonomy" id="1798547"/>
    <lineage>
        <taxon>Bacteria</taxon>
        <taxon>Candidatus Kerfeldiibacteriota</taxon>
    </lineage>
</organism>
<feature type="transmembrane region" description="Helical" evidence="7">
    <location>
        <begin position="94"/>
        <end position="123"/>
    </location>
</feature>
<dbReference type="InterPro" id="IPR050882">
    <property type="entry name" value="Prepilin_peptidase/N-MTase"/>
</dbReference>
<evidence type="ECO:0000259" key="9">
    <source>
        <dbReference type="Pfam" id="PF06750"/>
    </source>
</evidence>
<comment type="subcellular location">
    <subcellularLocation>
        <location evidence="1">Cell membrane</location>
        <topology evidence="1">Multi-pass membrane protein</topology>
    </subcellularLocation>
</comment>
<evidence type="ECO:0000256" key="7">
    <source>
        <dbReference type="SAM" id="Phobius"/>
    </source>
</evidence>
<dbReference type="GO" id="GO:0006465">
    <property type="term" value="P:signal peptide processing"/>
    <property type="evidence" value="ECO:0007669"/>
    <property type="project" value="TreeGrafter"/>
</dbReference>